<keyword evidence="4" id="KW-0378">Hydrolase</keyword>
<keyword evidence="2" id="KW-0540">Nuclease</keyword>
<dbReference type="NCBIfam" id="TIGR00188">
    <property type="entry name" value="rnpA"/>
    <property type="match status" value="1"/>
</dbReference>
<keyword evidence="1" id="KW-0819">tRNA processing</keyword>
<organism evidence="7 8">
    <name type="scientific">Candidatus Gottesmanbacteria bacterium GW2011_GWB1_49_7</name>
    <dbReference type="NCBI Taxonomy" id="1618448"/>
    <lineage>
        <taxon>Bacteria</taxon>
        <taxon>Candidatus Gottesmaniibacteriota</taxon>
    </lineage>
</organism>
<evidence type="ECO:0000256" key="5">
    <source>
        <dbReference type="ARBA" id="ARBA00022884"/>
    </source>
</evidence>
<dbReference type="EMBL" id="LCQD01000028">
    <property type="protein sequence ID" value="KKW10896.1"/>
    <property type="molecule type" value="Genomic_DNA"/>
</dbReference>
<dbReference type="GO" id="GO:0042781">
    <property type="term" value="F:3'-tRNA processing endoribonuclease activity"/>
    <property type="evidence" value="ECO:0007669"/>
    <property type="project" value="TreeGrafter"/>
</dbReference>
<evidence type="ECO:0000256" key="3">
    <source>
        <dbReference type="ARBA" id="ARBA00022759"/>
    </source>
</evidence>
<evidence type="ECO:0000256" key="6">
    <source>
        <dbReference type="NCBIfam" id="TIGR00188"/>
    </source>
</evidence>
<dbReference type="InterPro" id="IPR014721">
    <property type="entry name" value="Ribsml_uS5_D2-typ_fold_subgr"/>
</dbReference>
<dbReference type="PANTHER" id="PTHR33992">
    <property type="entry name" value="RIBONUCLEASE P PROTEIN COMPONENT"/>
    <property type="match status" value="1"/>
</dbReference>
<evidence type="ECO:0000256" key="4">
    <source>
        <dbReference type="ARBA" id="ARBA00022801"/>
    </source>
</evidence>
<accession>A0A0G1VWP8</accession>
<dbReference type="InterPro" id="IPR000100">
    <property type="entry name" value="RNase_P"/>
</dbReference>
<reference evidence="7 8" key="1">
    <citation type="journal article" date="2015" name="Nature">
        <title>rRNA introns, odd ribosomes, and small enigmatic genomes across a large radiation of phyla.</title>
        <authorList>
            <person name="Brown C.T."/>
            <person name="Hug L.A."/>
            <person name="Thomas B.C."/>
            <person name="Sharon I."/>
            <person name="Castelle C.J."/>
            <person name="Singh A."/>
            <person name="Wilkins M.J."/>
            <person name="Williams K.H."/>
            <person name="Banfield J.F."/>
        </authorList>
    </citation>
    <scope>NUCLEOTIDE SEQUENCE [LARGE SCALE GENOMIC DNA]</scope>
</reference>
<evidence type="ECO:0000256" key="1">
    <source>
        <dbReference type="ARBA" id="ARBA00022694"/>
    </source>
</evidence>
<dbReference type="GO" id="GO:0030677">
    <property type="term" value="C:ribonuclease P complex"/>
    <property type="evidence" value="ECO:0007669"/>
    <property type="project" value="TreeGrafter"/>
</dbReference>
<gene>
    <name evidence="7" type="ORF">UY48_C0028G0005</name>
</gene>
<evidence type="ECO:0000313" key="7">
    <source>
        <dbReference type="EMBL" id="KKW10896.1"/>
    </source>
</evidence>
<evidence type="ECO:0000313" key="8">
    <source>
        <dbReference type="Proteomes" id="UP000034588"/>
    </source>
</evidence>
<dbReference type="InterPro" id="IPR020568">
    <property type="entry name" value="Ribosomal_Su5_D2-typ_SF"/>
</dbReference>
<dbReference type="AlphaFoldDB" id="A0A0G1VWP8"/>
<keyword evidence="3" id="KW-0255">Endonuclease</keyword>
<dbReference type="Gene3D" id="3.30.230.10">
    <property type="match status" value="1"/>
</dbReference>
<name>A0A0G1VWP8_9BACT</name>
<keyword evidence="5" id="KW-0694">RNA-binding</keyword>
<dbReference type="EC" id="3.1.26.5" evidence="6"/>
<protein>
    <recommendedName>
        <fullName evidence="6">Ribonuclease P protein component</fullName>
        <ecNumber evidence="6">3.1.26.5</ecNumber>
    </recommendedName>
</protein>
<dbReference type="Pfam" id="PF00825">
    <property type="entry name" value="Ribonuclease_P"/>
    <property type="match status" value="1"/>
</dbReference>
<dbReference type="SUPFAM" id="SSF54211">
    <property type="entry name" value="Ribosomal protein S5 domain 2-like"/>
    <property type="match status" value="1"/>
</dbReference>
<dbReference type="PANTHER" id="PTHR33992:SF1">
    <property type="entry name" value="RIBONUCLEASE P PROTEIN COMPONENT"/>
    <property type="match status" value="1"/>
</dbReference>
<dbReference type="Proteomes" id="UP000034588">
    <property type="component" value="Unassembled WGS sequence"/>
</dbReference>
<dbReference type="GO" id="GO:0000049">
    <property type="term" value="F:tRNA binding"/>
    <property type="evidence" value="ECO:0007669"/>
    <property type="project" value="InterPro"/>
</dbReference>
<dbReference type="GO" id="GO:0004526">
    <property type="term" value="F:ribonuclease P activity"/>
    <property type="evidence" value="ECO:0007669"/>
    <property type="project" value="UniProtKB-UniRule"/>
</dbReference>
<comment type="caution">
    <text evidence="7">The sequence shown here is derived from an EMBL/GenBank/DDBJ whole genome shotgun (WGS) entry which is preliminary data.</text>
</comment>
<evidence type="ECO:0000256" key="2">
    <source>
        <dbReference type="ARBA" id="ARBA00022722"/>
    </source>
</evidence>
<proteinExistence type="predicted"/>
<sequence length="102" mass="11533">MLPSIHRLPKQEIPGVLRYGARVTDENIVLRYKKTKQTPRFAFVVSTKVDKRATARNRMRRVLSESVRLVIDGIAPCDGVFTVKKPFQESGAVALLQQARLV</sequence>